<reference evidence="3" key="1">
    <citation type="journal article" date="2013" name="Nature">
        <title>Draft genome of the wheat A-genome progenitor Triticum urartu.</title>
        <authorList>
            <person name="Ling H.Q."/>
            <person name="Zhao S."/>
            <person name="Liu D."/>
            <person name="Wang J."/>
            <person name="Sun H."/>
            <person name="Zhang C."/>
            <person name="Fan H."/>
            <person name="Li D."/>
            <person name="Dong L."/>
            <person name="Tao Y."/>
            <person name="Gao C."/>
            <person name="Wu H."/>
            <person name="Li Y."/>
            <person name="Cui Y."/>
            <person name="Guo X."/>
            <person name="Zheng S."/>
            <person name="Wang B."/>
            <person name="Yu K."/>
            <person name="Liang Q."/>
            <person name="Yang W."/>
            <person name="Lou X."/>
            <person name="Chen J."/>
            <person name="Feng M."/>
            <person name="Jian J."/>
            <person name="Zhang X."/>
            <person name="Luo G."/>
            <person name="Jiang Y."/>
            <person name="Liu J."/>
            <person name="Wang Z."/>
            <person name="Sha Y."/>
            <person name="Zhang B."/>
            <person name="Wu H."/>
            <person name="Tang D."/>
            <person name="Shen Q."/>
            <person name="Xue P."/>
            <person name="Zou S."/>
            <person name="Wang X."/>
            <person name="Liu X."/>
            <person name="Wang F."/>
            <person name="Yang Y."/>
            <person name="An X."/>
            <person name="Dong Z."/>
            <person name="Zhang K."/>
            <person name="Zhang X."/>
            <person name="Luo M.C."/>
            <person name="Dvorak J."/>
            <person name="Tong Y."/>
            <person name="Wang J."/>
            <person name="Yang H."/>
            <person name="Li Z."/>
            <person name="Wang D."/>
            <person name="Zhang A."/>
            <person name="Wang J."/>
        </authorList>
    </citation>
    <scope>NUCLEOTIDE SEQUENCE</scope>
    <source>
        <strain evidence="3">cv. G1812</strain>
    </source>
</reference>
<dbReference type="EnsemblPlants" id="TuG1812G0100002285.01.T01">
    <property type="protein sequence ID" value="TuG1812G0100002285.01.T01.cds425140"/>
    <property type="gene ID" value="TuG1812G0100002285.01"/>
</dbReference>
<reference evidence="2" key="3">
    <citation type="submission" date="2022-06" db="UniProtKB">
        <authorList>
            <consortium name="EnsemblPlants"/>
        </authorList>
    </citation>
    <scope>IDENTIFICATION</scope>
</reference>
<evidence type="ECO:0000256" key="1">
    <source>
        <dbReference type="SAM" id="Phobius"/>
    </source>
</evidence>
<evidence type="ECO:0000313" key="2">
    <source>
        <dbReference type="EnsemblPlants" id="TuG1812G0100002285.01.T01.cds425140"/>
    </source>
</evidence>
<organism evidence="2 3">
    <name type="scientific">Triticum urartu</name>
    <name type="common">Red wild einkorn</name>
    <name type="synonym">Crithodium urartu</name>
    <dbReference type="NCBI Taxonomy" id="4572"/>
    <lineage>
        <taxon>Eukaryota</taxon>
        <taxon>Viridiplantae</taxon>
        <taxon>Streptophyta</taxon>
        <taxon>Embryophyta</taxon>
        <taxon>Tracheophyta</taxon>
        <taxon>Spermatophyta</taxon>
        <taxon>Magnoliopsida</taxon>
        <taxon>Liliopsida</taxon>
        <taxon>Poales</taxon>
        <taxon>Poaceae</taxon>
        <taxon>BOP clade</taxon>
        <taxon>Pooideae</taxon>
        <taxon>Triticodae</taxon>
        <taxon>Triticeae</taxon>
        <taxon>Triticinae</taxon>
        <taxon>Triticum</taxon>
    </lineage>
</organism>
<evidence type="ECO:0000313" key="3">
    <source>
        <dbReference type="Proteomes" id="UP000015106"/>
    </source>
</evidence>
<sequence length="123" mass="13041">MILCTCSKNASAPLSSNLFIFSAGTSLTFSGVLKIAAVTVVFPCNEKLKVFSGMLKTTGLMRVNQSYPRITSYPGKGKTLKLYCKVCLASWNSQLGTTAVEVNLPPPAAAISLGFTTISDNLL</sequence>
<dbReference type="Proteomes" id="UP000015106">
    <property type="component" value="Chromosome 1"/>
</dbReference>
<dbReference type="Gramene" id="TuG1812G0100002285.01.T01">
    <property type="protein sequence ID" value="TuG1812G0100002285.01.T01.cds425140"/>
    <property type="gene ID" value="TuG1812G0100002285.01"/>
</dbReference>
<name>A0A8R7K0D1_TRIUA</name>
<protein>
    <submittedName>
        <fullName evidence="2">Uncharacterized protein</fullName>
    </submittedName>
</protein>
<reference evidence="2" key="2">
    <citation type="submission" date="2018-03" db="EMBL/GenBank/DDBJ databases">
        <title>The Triticum urartu genome reveals the dynamic nature of wheat genome evolution.</title>
        <authorList>
            <person name="Ling H."/>
            <person name="Ma B."/>
            <person name="Shi X."/>
            <person name="Liu H."/>
            <person name="Dong L."/>
            <person name="Sun H."/>
            <person name="Cao Y."/>
            <person name="Gao Q."/>
            <person name="Zheng S."/>
            <person name="Li Y."/>
            <person name="Yu Y."/>
            <person name="Du H."/>
            <person name="Qi M."/>
            <person name="Li Y."/>
            <person name="Yu H."/>
            <person name="Cui Y."/>
            <person name="Wang N."/>
            <person name="Chen C."/>
            <person name="Wu H."/>
            <person name="Zhao Y."/>
            <person name="Zhang J."/>
            <person name="Li Y."/>
            <person name="Zhou W."/>
            <person name="Zhang B."/>
            <person name="Hu W."/>
            <person name="Eijk M."/>
            <person name="Tang J."/>
            <person name="Witsenboer H."/>
            <person name="Zhao S."/>
            <person name="Li Z."/>
            <person name="Zhang A."/>
            <person name="Wang D."/>
            <person name="Liang C."/>
        </authorList>
    </citation>
    <scope>NUCLEOTIDE SEQUENCE [LARGE SCALE GENOMIC DNA]</scope>
    <source>
        <strain evidence="2">cv. G1812</strain>
    </source>
</reference>
<feature type="transmembrane region" description="Helical" evidence="1">
    <location>
        <begin position="18"/>
        <end position="42"/>
    </location>
</feature>
<keyword evidence="1" id="KW-0812">Transmembrane</keyword>
<proteinExistence type="predicted"/>
<dbReference type="AlphaFoldDB" id="A0A8R7K0D1"/>
<accession>A0A8R7K0D1</accession>
<keyword evidence="1" id="KW-1133">Transmembrane helix</keyword>
<keyword evidence="3" id="KW-1185">Reference proteome</keyword>
<keyword evidence="1" id="KW-0472">Membrane</keyword>